<dbReference type="GO" id="GO:0006351">
    <property type="term" value="P:DNA-templated transcription"/>
    <property type="evidence" value="ECO:0007669"/>
    <property type="project" value="InterPro"/>
</dbReference>
<keyword evidence="15" id="KW-1185">Reference proteome</keyword>
<dbReference type="GO" id="GO:0003697">
    <property type="term" value="F:single-stranded DNA binding"/>
    <property type="evidence" value="ECO:0007669"/>
    <property type="project" value="UniProtKB-UniRule"/>
</dbReference>
<dbReference type="GO" id="GO:0005666">
    <property type="term" value="C:RNA polymerase III complex"/>
    <property type="evidence" value="ECO:0007669"/>
    <property type="project" value="UniProtKB-UniRule"/>
</dbReference>
<comment type="function">
    <text evidence="8 9">DNA-dependent RNA polymerase catalyzes the transcription of DNA into RNA using the four ribonucleoside triphosphates as substrates. Specific core component of RNA polymerase III which synthesizes small RNAs, such as 5S rRNA and tRNAs.</text>
</comment>
<feature type="domain" description="RNA polymerase III Rpc82 C -terminal" evidence="11">
    <location>
        <begin position="174"/>
        <end position="473"/>
    </location>
</feature>
<dbReference type="InterPro" id="IPR039748">
    <property type="entry name" value="RPC3"/>
</dbReference>
<dbReference type="EMBL" id="JAVFHQ010000039">
    <property type="protein sequence ID" value="KAK4542704.1"/>
    <property type="molecule type" value="Genomic_DNA"/>
</dbReference>
<dbReference type="InterPro" id="IPR008806">
    <property type="entry name" value="RNA_pol_III_Rpc82_C"/>
</dbReference>
<dbReference type="SUPFAM" id="SSF46785">
    <property type="entry name" value="Winged helix' DNA-binding domain"/>
    <property type="match status" value="1"/>
</dbReference>
<evidence type="ECO:0000313" key="15">
    <source>
        <dbReference type="Proteomes" id="UP001324427"/>
    </source>
</evidence>
<feature type="compositionally biased region" description="Basic and acidic residues" evidence="10">
    <location>
        <begin position="399"/>
        <end position="413"/>
    </location>
</feature>
<comment type="subcellular location">
    <subcellularLocation>
        <location evidence="1 9">Nucleus</location>
    </subcellularLocation>
</comment>
<keyword evidence="5 9" id="KW-0240">DNA-directed RNA polymerase</keyword>
<dbReference type="InterPro" id="IPR013197">
    <property type="entry name" value="RNA_pol_III_RPC82-rel_HTH"/>
</dbReference>
<evidence type="ECO:0000256" key="8">
    <source>
        <dbReference type="ARBA" id="ARBA00025127"/>
    </source>
</evidence>
<keyword evidence="6 9" id="KW-0804">Transcription</keyword>
<protein>
    <recommendedName>
        <fullName evidence="4 9">DNA-directed RNA polymerase III subunit RPC3</fullName>
        <shortName evidence="9">RNA polymerase III subunit C3</shortName>
    </recommendedName>
</protein>
<organism evidence="14 15">
    <name type="scientific">Oleoguttula mirabilis</name>
    <dbReference type="NCBI Taxonomy" id="1507867"/>
    <lineage>
        <taxon>Eukaryota</taxon>
        <taxon>Fungi</taxon>
        <taxon>Dikarya</taxon>
        <taxon>Ascomycota</taxon>
        <taxon>Pezizomycotina</taxon>
        <taxon>Dothideomycetes</taxon>
        <taxon>Dothideomycetidae</taxon>
        <taxon>Mycosphaerellales</taxon>
        <taxon>Teratosphaeriaceae</taxon>
        <taxon>Oleoguttula</taxon>
    </lineage>
</organism>
<dbReference type="InterPro" id="IPR055207">
    <property type="entry name" value="POLR3C_WHD"/>
</dbReference>
<dbReference type="Proteomes" id="UP001324427">
    <property type="component" value="Unassembled WGS sequence"/>
</dbReference>
<evidence type="ECO:0000256" key="3">
    <source>
        <dbReference type="ARBA" id="ARBA00011206"/>
    </source>
</evidence>
<dbReference type="PANTHER" id="PTHR12949:SF0">
    <property type="entry name" value="DNA-DIRECTED RNA POLYMERASE III SUBUNIT RPC3"/>
    <property type="match status" value="1"/>
</dbReference>
<proteinExistence type="inferred from homology"/>
<feature type="region of interest" description="Disordered" evidence="10">
    <location>
        <begin position="253"/>
        <end position="284"/>
    </location>
</feature>
<dbReference type="Pfam" id="PF05645">
    <property type="entry name" value="RNA_pol_Rpc82"/>
    <property type="match status" value="1"/>
</dbReference>
<evidence type="ECO:0000259" key="13">
    <source>
        <dbReference type="Pfam" id="PF22536"/>
    </source>
</evidence>
<dbReference type="InterPro" id="IPR036388">
    <property type="entry name" value="WH-like_DNA-bd_sf"/>
</dbReference>
<feature type="domain" description="DNA-directed RNA polymerase III subunit RPC3 winged-helix" evidence="13">
    <location>
        <begin position="479"/>
        <end position="554"/>
    </location>
</feature>
<feature type="domain" description="RNA polymerase III subunit RPC82-related helix-turn-helix" evidence="12">
    <location>
        <begin position="7"/>
        <end position="62"/>
    </location>
</feature>
<evidence type="ECO:0000256" key="5">
    <source>
        <dbReference type="ARBA" id="ARBA00022478"/>
    </source>
</evidence>
<reference evidence="14 15" key="1">
    <citation type="submission" date="2021-11" db="EMBL/GenBank/DDBJ databases">
        <title>Black yeast isolated from Biological Soil Crust.</title>
        <authorList>
            <person name="Kurbessoian T."/>
        </authorList>
    </citation>
    <scope>NUCLEOTIDE SEQUENCE [LARGE SCALE GENOMIC DNA]</scope>
    <source>
        <strain evidence="14 15">CCFEE 5522</strain>
    </source>
</reference>
<dbReference type="AlphaFoldDB" id="A0AAV9JCZ0"/>
<comment type="caution">
    <text evidence="14">The sequence shown here is derived from an EMBL/GenBank/DDBJ whole genome shotgun (WGS) entry which is preliminary data.</text>
</comment>
<evidence type="ECO:0000259" key="11">
    <source>
        <dbReference type="Pfam" id="PF05645"/>
    </source>
</evidence>
<dbReference type="Gene3D" id="1.10.10.10">
    <property type="entry name" value="Winged helix-like DNA-binding domain superfamily/Winged helix DNA-binding domain"/>
    <property type="match status" value="2"/>
</dbReference>
<evidence type="ECO:0000313" key="14">
    <source>
        <dbReference type="EMBL" id="KAK4542704.1"/>
    </source>
</evidence>
<evidence type="ECO:0000256" key="10">
    <source>
        <dbReference type="SAM" id="MobiDB-lite"/>
    </source>
</evidence>
<evidence type="ECO:0000256" key="1">
    <source>
        <dbReference type="ARBA" id="ARBA00004123"/>
    </source>
</evidence>
<keyword evidence="7 9" id="KW-0539">Nucleus</keyword>
<name>A0AAV9JCZ0_9PEZI</name>
<comment type="similarity">
    <text evidence="2 9">Belongs to the RNA polymerase beta chain family.</text>
</comment>
<sequence>MAQNLAELCTVLIENHIGELSAQLFATLAEHGRLTVHTLAEHAKIPLRRVRTGLADLMEEQLALHFAAEEDAPTYYSVNWRNAYNLARHTNIVDLVNDRHGELAGQMVGNILQLGHARTGDLAEAYDLMPASKRDSGVDAAADHMPENGLGNGIAKASSAKASHDMSTFEFHSTLRALLRSGVLVKVGMRAYMPPSDLQEQIEETVISDQFPDRKVTGPKKQHDFKVAINALKRKWREDDAYSDLHDAGSRGAIKRPGDHFKSENKRAKVNGGHANGLLNEGEQSTSKLSDDLVVRVDFSRCTMAMRSRRLEQHAKRFLGGVTAAVYGALLQTLEGKVRAVHDELAADMSDDDESSLPAATAAEVAEILDPAIELGASIKGLATDKTLTNGTGKKGKKPHDDFGDFGIKRELSDSEDEPTTNGYSGYRDRANRLSSIEAHLALLEEHTKRYCKRVRAHGSSEWRVDFPALTATLVEAEVDTTIQARYGKLALRVARMLRERGKLEEKQVASCAMMRIKDIRAILTELQFHGILEAQELPKDNGRQPSRTLYLWFCDTFRVQHLFLQQTYKAMARTLQRIPVERERYRTVIEKAERTDVKGREQEKLEQPEKQALREWREVEERLLSQVDRMDEMVALLRDFSGRDTSLTT</sequence>
<evidence type="ECO:0000256" key="2">
    <source>
        <dbReference type="ARBA" id="ARBA00006835"/>
    </source>
</evidence>
<dbReference type="InterPro" id="IPR036390">
    <property type="entry name" value="WH_DNA-bd_sf"/>
</dbReference>
<feature type="compositionally biased region" description="Basic and acidic residues" evidence="10">
    <location>
        <begin position="256"/>
        <end position="267"/>
    </location>
</feature>
<dbReference type="PANTHER" id="PTHR12949">
    <property type="entry name" value="RNA POLYMERASE III DNA DIRECTED -RELATED"/>
    <property type="match status" value="1"/>
</dbReference>
<dbReference type="Pfam" id="PF22536">
    <property type="entry name" value="WHD_POLR3C"/>
    <property type="match status" value="1"/>
</dbReference>
<accession>A0AAV9JCZ0</accession>
<dbReference type="Pfam" id="PF08221">
    <property type="entry name" value="HTH_9"/>
    <property type="match status" value="1"/>
</dbReference>
<evidence type="ECO:0000259" key="12">
    <source>
        <dbReference type="Pfam" id="PF08221"/>
    </source>
</evidence>
<comment type="subunit">
    <text evidence="3 9">Component of the RNA polymerase III (Pol III) complex consisting of 17 subunits.</text>
</comment>
<evidence type="ECO:0000256" key="4">
    <source>
        <dbReference type="ARBA" id="ARBA00016689"/>
    </source>
</evidence>
<gene>
    <name evidence="14" type="ORF">LTR36_006276</name>
</gene>
<evidence type="ECO:0000256" key="6">
    <source>
        <dbReference type="ARBA" id="ARBA00023163"/>
    </source>
</evidence>
<evidence type="ECO:0000256" key="7">
    <source>
        <dbReference type="ARBA" id="ARBA00023242"/>
    </source>
</evidence>
<evidence type="ECO:0000256" key="9">
    <source>
        <dbReference type="RuleBase" id="RU367076"/>
    </source>
</evidence>
<feature type="region of interest" description="Disordered" evidence="10">
    <location>
        <begin position="386"/>
        <end position="428"/>
    </location>
</feature>